<proteinExistence type="predicted"/>
<dbReference type="AlphaFoldDB" id="Q2GVM3"/>
<keyword evidence="2" id="KW-1185">Reference proteome</keyword>
<evidence type="ECO:0000313" key="1">
    <source>
        <dbReference type="EMBL" id="EAQ86728.1"/>
    </source>
</evidence>
<dbReference type="EMBL" id="CH408033">
    <property type="protein sequence ID" value="EAQ86728.1"/>
    <property type="molecule type" value="Genomic_DNA"/>
</dbReference>
<gene>
    <name evidence="1" type="ORF">CHGG_07981</name>
</gene>
<dbReference type="Proteomes" id="UP000001056">
    <property type="component" value="Unassembled WGS sequence"/>
</dbReference>
<dbReference type="VEuPathDB" id="FungiDB:CHGG_07981"/>
<protein>
    <submittedName>
        <fullName evidence="1">Uncharacterized protein</fullName>
    </submittedName>
</protein>
<dbReference type="HOGENOM" id="CLU_2249826_0_0_1"/>
<reference evidence="2" key="1">
    <citation type="journal article" date="2015" name="Genome Announc.">
        <title>Draft genome sequence of the cellulolytic fungus Chaetomium globosum.</title>
        <authorList>
            <person name="Cuomo C.A."/>
            <person name="Untereiner W.A."/>
            <person name="Ma L.-J."/>
            <person name="Grabherr M."/>
            <person name="Birren B.W."/>
        </authorList>
    </citation>
    <scope>NUCLEOTIDE SEQUENCE [LARGE SCALE GENOMIC DNA]</scope>
    <source>
        <strain evidence="2">ATCC 6205 / CBS 148.51 / DSM 1962 / NBRC 6347 / NRRL 1970</strain>
    </source>
</reference>
<dbReference type="OrthoDB" id="4906473at2759"/>
<evidence type="ECO:0000313" key="2">
    <source>
        <dbReference type="Proteomes" id="UP000001056"/>
    </source>
</evidence>
<dbReference type="GeneID" id="4393549"/>
<dbReference type="RefSeq" id="XP_001225637.1">
    <property type="nucleotide sequence ID" value="XM_001225636.1"/>
</dbReference>
<accession>Q2GVM3</accession>
<organism evidence="1 2">
    <name type="scientific">Chaetomium globosum (strain ATCC 6205 / CBS 148.51 / DSM 1962 / NBRC 6347 / NRRL 1970)</name>
    <name type="common">Soil fungus</name>
    <dbReference type="NCBI Taxonomy" id="306901"/>
    <lineage>
        <taxon>Eukaryota</taxon>
        <taxon>Fungi</taxon>
        <taxon>Dikarya</taxon>
        <taxon>Ascomycota</taxon>
        <taxon>Pezizomycotina</taxon>
        <taxon>Sordariomycetes</taxon>
        <taxon>Sordariomycetidae</taxon>
        <taxon>Sordariales</taxon>
        <taxon>Chaetomiaceae</taxon>
        <taxon>Chaetomium</taxon>
    </lineage>
</organism>
<sequence length="104" mass="11229">MVCGIAATGQLPVRSSRFNRTTNGSLSRKRIPPSMRTINADFKPKEAASKQAMDEGRVTAEIESLGFFAQVEDHDAVANTIGITAVMVQDISGEKINNCPFDIS</sequence>
<dbReference type="InParanoid" id="Q2GVM3"/>
<name>Q2GVM3_CHAGB</name>